<feature type="compositionally biased region" description="Basic and acidic residues" evidence="1">
    <location>
        <begin position="105"/>
        <end position="115"/>
    </location>
</feature>
<sequence length="115" mass="10838">MPPCGAGGGAGYGGWGAGAAGAWPWGWPPWAAGPGGRTGGPYGPGAEGGTGGPYGPGAGGWWGGVGCSFDMHGTLWRAGDGAGAGAAERGPVGGQEKTGRSVGGETDRPEGGFPP</sequence>
<proteinExistence type="predicted"/>
<accession>A0ABP6NST1</accession>
<evidence type="ECO:0000313" key="2">
    <source>
        <dbReference type="EMBL" id="GAA3157260.1"/>
    </source>
</evidence>
<feature type="region of interest" description="Disordered" evidence="1">
    <location>
        <begin position="77"/>
        <end position="115"/>
    </location>
</feature>
<feature type="compositionally biased region" description="Gly residues" evidence="1">
    <location>
        <begin position="1"/>
        <end position="19"/>
    </location>
</feature>
<name>A0ABP6NST1_9ACTN</name>
<dbReference type="Proteomes" id="UP001501866">
    <property type="component" value="Unassembled WGS sequence"/>
</dbReference>
<protein>
    <submittedName>
        <fullName evidence="2">Uncharacterized protein</fullName>
    </submittedName>
</protein>
<evidence type="ECO:0000313" key="3">
    <source>
        <dbReference type="Proteomes" id="UP001501866"/>
    </source>
</evidence>
<feature type="compositionally biased region" description="Gly residues" evidence="1">
    <location>
        <begin position="33"/>
        <end position="61"/>
    </location>
</feature>
<feature type="region of interest" description="Disordered" evidence="1">
    <location>
        <begin position="1"/>
        <end position="61"/>
    </location>
</feature>
<evidence type="ECO:0000256" key="1">
    <source>
        <dbReference type="SAM" id="MobiDB-lite"/>
    </source>
</evidence>
<feature type="compositionally biased region" description="Low complexity" evidence="1">
    <location>
        <begin position="20"/>
        <end position="32"/>
    </location>
</feature>
<dbReference type="EMBL" id="BAAAUH010000001">
    <property type="protein sequence ID" value="GAA3157260.1"/>
    <property type="molecule type" value="Genomic_DNA"/>
</dbReference>
<gene>
    <name evidence="2" type="ORF">GCM10010451_01400</name>
</gene>
<comment type="caution">
    <text evidence="2">The sequence shown here is derived from an EMBL/GenBank/DDBJ whole genome shotgun (WGS) entry which is preliminary data.</text>
</comment>
<organism evidence="2 3">
    <name type="scientific">Streptomyces virens</name>
    <dbReference type="NCBI Taxonomy" id="285572"/>
    <lineage>
        <taxon>Bacteria</taxon>
        <taxon>Bacillati</taxon>
        <taxon>Actinomycetota</taxon>
        <taxon>Actinomycetes</taxon>
        <taxon>Kitasatosporales</taxon>
        <taxon>Streptomycetaceae</taxon>
        <taxon>Streptomyces</taxon>
    </lineage>
</organism>
<reference evidence="3" key="1">
    <citation type="journal article" date="2019" name="Int. J. Syst. Evol. Microbiol.">
        <title>The Global Catalogue of Microorganisms (GCM) 10K type strain sequencing project: providing services to taxonomists for standard genome sequencing and annotation.</title>
        <authorList>
            <consortium name="The Broad Institute Genomics Platform"/>
            <consortium name="The Broad Institute Genome Sequencing Center for Infectious Disease"/>
            <person name="Wu L."/>
            <person name="Ma J."/>
        </authorList>
    </citation>
    <scope>NUCLEOTIDE SEQUENCE [LARGE SCALE GENOMIC DNA]</scope>
    <source>
        <strain evidence="3">JCM 9095</strain>
    </source>
</reference>
<keyword evidence="3" id="KW-1185">Reference proteome</keyword>